<feature type="non-terminal residue" evidence="1">
    <location>
        <position position="1"/>
    </location>
</feature>
<protein>
    <submittedName>
        <fullName evidence="1">12171_t:CDS:1</fullName>
    </submittedName>
</protein>
<comment type="caution">
    <text evidence="1">The sequence shown here is derived from an EMBL/GenBank/DDBJ whole genome shotgun (WGS) entry which is preliminary data.</text>
</comment>
<accession>A0ACA9NIH7</accession>
<reference evidence="1" key="1">
    <citation type="submission" date="2021-06" db="EMBL/GenBank/DDBJ databases">
        <authorList>
            <person name="Kallberg Y."/>
            <person name="Tangrot J."/>
            <person name="Rosling A."/>
        </authorList>
    </citation>
    <scope>NUCLEOTIDE SEQUENCE</scope>
    <source>
        <strain evidence="1">CL356</strain>
    </source>
</reference>
<evidence type="ECO:0000313" key="2">
    <source>
        <dbReference type="Proteomes" id="UP000789525"/>
    </source>
</evidence>
<sequence>KILFGFENYECNTGQQHPLAPPKATDNQKRQDGREPLTDNSGSLWYGEISVGTPANKYTVDFDTGSSDLFLPSSNCGQSCNGHKTYDPSASSTSQDTGNPFSLSYGDGSTVSGEVFTDAVSVAGLAAQDQAVGAATEYSSGLQSSNFPADGLMGMAFQEISGYNESPFFFTLISQGQVSESVFAMKLTPEGSELTLGGVSGDLYKGEVTYVPVTQRGYWQVDFDSLNVGGSATVSSKPCIIDSGTTLVMGDSESVASFYSSIPGAQQADSSVGKGFYTFPCDQKPEVSFTLGGKDFSITDSFNLGRVQEGSDQCVGGIVASEDTGDKLWILGDTTSEVGTPNSPVTPFSLHLVHSSPLHNALSDRKEIRTEYHFVAFVDNPVRSQSYLPASNF</sequence>
<proteinExistence type="predicted"/>
<dbReference type="Proteomes" id="UP000789525">
    <property type="component" value="Unassembled WGS sequence"/>
</dbReference>
<organism evidence="1 2">
    <name type="scientific">Acaulospora colombiana</name>
    <dbReference type="NCBI Taxonomy" id="27376"/>
    <lineage>
        <taxon>Eukaryota</taxon>
        <taxon>Fungi</taxon>
        <taxon>Fungi incertae sedis</taxon>
        <taxon>Mucoromycota</taxon>
        <taxon>Glomeromycotina</taxon>
        <taxon>Glomeromycetes</taxon>
        <taxon>Diversisporales</taxon>
        <taxon>Acaulosporaceae</taxon>
        <taxon>Acaulospora</taxon>
    </lineage>
</organism>
<name>A0ACA9NIH7_9GLOM</name>
<evidence type="ECO:0000313" key="1">
    <source>
        <dbReference type="EMBL" id="CAG8659600.1"/>
    </source>
</evidence>
<dbReference type="EMBL" id="CAJVPT010022345">
    <property type="protein sequence ID" value="CAG8659600.1"/>
    <property type="molecule type" value="Genomic_DNA"/>
</dbReference>
<keyword evidence="2" id="KW-1185">Reference proteome</keyword>
<gene>
    <name evidence="1" type="ORF">ACOLOM_LOCUS8540</name>
</gene>